<protein>
    <submittedName>
        <fullName evidence="1">Uncharacterized protein</fullName>
    </submittedName>
</protein>
<proteinExistence type="predicted"/>
<accession>A0A9P9XDR9</accession>
<keyword evidence="2" id="KW-1185">Reference proteome</keyword>
<organism evidence="1 2">
    <name type="scientific">Colletotrichum abscissum</name>
    <dbReference type="NCBI Taxonomy" id="1671311"/>
    <lineage>
        <taxon>Eukaryota</taxon>
        <taxon>Fungi</taxon>
        <taxon>Dikarya</taxon>
        <taxon>Ascomycota</taxon>
        <taxon>Pezizomycotina</taxon>
        <taxon>Sordariomycetes</taxon>
        <taxon>Hypocreomycetidae</taxon>
        <taxon>Glomerellales</taxon>
        <taxon>Glomerellaceae</taxon>
        <taxon>Colletotrichum</taxon>
        <taxon>Colletotrichum acutatum species complex</taxon>
    </lineage>
</organism>
<reference evidence="1" key="1">
    <citation type="submission" date="2019-01" db="EMBL/GenBank/DDBJ databases">
        <title>Colletotrichum abscissum LGMF1257.</title>
        <authorList>
            <person name="Baroncelli R."/>
        </authorList>
    </citation>
    <scope>NUCLEOTIDE SEQUENCE</scope>
    <source>
        <strain evidence="1">Ca142</strain>
    </source>
</reference>
<name>A0A9P9XDR9_9PEZI</name>
<sequence length="24" mass="2678">MSCVLPCLAAAWWQLAFAHLTFPT</sequence>
<comment type="caution">
    <text evidence="1">The sequence shown here is derived from an EMBL/GenBank/DDBJ whole genome shotgun (WGS) entry which is preliminary data.</text>
</comment>
<evidence type="ECO:0000313" key="2">
    <source>
        <dbReference type="Proteomes" id="UP001056436"/>
    </source>
</evidence>
<evidence type="ECO:0000313" key="1">
    <source>
        <dbReference type="EMBL" id="KAI3549715.1"/>
    </source>
</evidence>
<dbReference type="EMBL" id="SDAQ01000044">
    <property type="protein sequence ID" value="KAI3549715.1"/>
    <property type="molecule type" value="Genomic_DNA"/>
</dbReference>
<gene>
    <name evidence="1" type="ORF">CABS02_07818</name>
</gene>
<dbReference type="Proteomes" id="UP001056436">
    <property type="component" value="Unassembled WGS sequence"/>
</dbReference>
<dbReference type="AlphaFoldDB" id="A0A9P9XDR9"/>